<evidence type="ECO:0008006" key="3">
    <source>
        <dbReference type="Google" id="ProtNLM"/>
    </source>
</evidence>
<proteinExistence type="predicted"/>
<sequence>MQNLQEQIKNLESQFEMFTQRLGSLKGEHKLLSEQQEKSEILIEKLKEDEDTYTKAVELLSLVQKVTRDKIKDSFELIVTHALNYIYDSDKYSFHLEFSRRGNLQEMEFAVQTPDKPESLDLLKTDAGGTKNIVSLALRIVLMEVASPKINGFIISDESFANLSEKFRPKASQFLE</sequence>
<organism evidence="2">
    <name type="scientific">marine sediment metagenome</name>
    <dbReference type="NCBI Taxonomy" id="412755"/>
    <lineage>
        <taxon>unclassified sequences</taxon>
        <taxon>metagenomes</taxon>
        <taxon>ecological metagenomes</taxon>
    </lineage>
</organism>
<dbReference type="EMBL" id="LAZR01021132">
    <property type="protein sequence ID" value="KKL86385.1"/>
    <property type="molecule type" value="Genomic_DNA"/>
</dbReference>
<feature type="coiled-coil region" evidence="1">
    <location>
        <begin position="1"/>
        <end position="52"/>
    </location>
</feature>
<accession>A0A0F9HXD3</accession>
<reference evidence="2" key="1">
    <citation type="journal article" date="2015" name="Nature">
        <title>Complex archaea that bridge the gap between prokaryotes and eukaryotes.</title>
        <authorList>
            <person name="Spang A."/>
            <person name="Saw J.H."/>
            <person name="Jorgensen S.L."/>
            <person name="Zaremba-Niedzwiedzka K."/>
            <person name="Martijn J."/>
            <person name="Lind A.E."/>
            <person name="van Eijk R."/>
            <person name="Schleper C."/>
            <person name="Guy L."/>
            <person name="Ettema T.J."/>
        </authorList>
    </citation>
    <scope>NUCLEOTIDE SEQUENCE</scope>
</reference>
<evidence type="ECO:0000313" key="2">
    <source>
        <dbReference type="EMBL" id="KKL86385.1"/>
    </source>
</evidence>
<dbReference type="Gene3D" id="3.40.50.300">
    <property type="entry name" value="P-loop containing nucleotide triphosphate hydrolases"/>
    <property type="match status" value="1"/>
</dbReference>
<dbReference type="SUPFAM" id="SSF52540">
    <property type="entry name" value="P-loop containing nucleoside triphosphate hydrolases"/>
    <property type="match status" value="1"/>
</dbReference>
<dbReference type="InterPro" id="IPR027417">
    <property type="entry name" value="P-loop_NTPase"/>
</dbReference>
<protein>
    <recommendedName>
        <fullName evidence="3">RecF/RecN/SMC N-terminal domain-containing protein</fullName>
    </recommendedName>
</protein>
<name>A0A0F9HXD3_9ZZZZ</name>
<comment type="caution">
    <text evidence="2">The sequence shown here is derived from an EMBL/GenBank/DDBJ whole genome shotgun (WGS) entry which is preliminary data.</text>
</comment>
<gene>
    <name evidence="2" type="ORF">LCGC14_1945270</name>
</gene>
<evidence type="ECO:0000256" key="1">
    <source>
        <dbReference type="SAM" id="Coils"/>
    </source>
</evidence>
<dbReference type="AlphaFoldDB" id="A0A0F9HXD3"/>
<keyword evidence="1" id="KW-0175">Coiled coil</keyword>